<dbReference type="Pfam" id="PF06794">
    <property type="entry name" value="UPF0270"/>
    <property type="match status" value="1"/>
</dbReference>
<evidence type="ECO:0000256" key="1">
    <source>
        <dbReference type="ARBA" id="ARBA00006450"/>
    </source>
</evidence>
<reference evidence="2 3" key="1">
    <citation type="journal article" date="2013" name="Genome Announc.">
        <title>Draft Genome Sequence of Desulfotignum phosphitoxidans DSM 13687 Strain FiPS-3.</title>
        <authorList>
            <person name="Poehlein A."/>
            <person name="Daniel R."/>
            <person name="Simeonova D.D."/>
        </authorList>
    </citation>
    <scope>NUCLEOTIDE SEQUENCE [LARGE SCALE GENOMIC DNA]</scope>
    <source>
        <strain evidence="2 3">DSM 13687</strain>
    </source>
</reference>
<comment type="caution">
    <text evidence="2">The sequence shown here is derived from an EMBL/GenBank/DDBJ whole genome shotgun (WGS) entry which is preliminary data.</text>
</comment>
<name>S0G2M6_9BACT</name>
<dbReference type="InterPro" id="IPR010648">
    <property type="entry name" value="UPF0270"/>
</dbReference>
<sequence>MNKNRLASGLIIPFNELSPEALQGVIHEFVTRDGTDYGESEIPLNTKIQQVLNQLHAGKAFIVFDQKTETCNIIPSGDIKI</sequence>
<dbReference type="PIRSF" id="PIRSF006169">
    <property type="entry name" value="UCP006169"/>
    <property type="match status" value="1"/>
</dbReference>
<dbReference type="OrthoDB" id="5397420at2"/>
<organism evidence="2 3">
    <name type="scientific">Desulfotignum phosphitoxidans DSM 13687</name>
    <dbReference type="NCBI Taxonomy" id="1286635"/>
    <lineage>
        <taxon>Bacteria</taxon>
        <taxon>Pseudomonadati</taxon>
        <taxon>Thermodesulfobacteriota</taxon>
        <taxon>Desulfobacteria</taxon>
        <taxon>Desulfobacterales</taxon>
        <taxon>Desulfobacteraceae</taxon>
        <taxon>Desulfotignum</taxon>
    </lineage>
</organism>
<evidence type="ECO:0000313" key="2">
    <source>
        <dbReference type="EMBL" id="EMS78417.1"/>
    </source>
</evidence>
<accession>S0G2M6</accession>
<dbReference type="AlphaFoldDB" id="S0G2M6"/>
<dbReference type="RefSeq" id="WP_006967480.1">
    <property type="nucleotide sequence ID" value="NZ_APJX01000008.1"/>
</dbReference>
<evidence type="ECO:0000313" key="3">
    <source>
        <dbReference type="Proteomes" id="UP000014216"/>
    </source>
</evidence>
<comment type="similarity">
    <text evidence="1">Belongs to the UPF0270 family.</text>
</comment>
<dbReference type="EMBL" id="APJX01000008">
    <property type="protein sequence ID" value="EMS78417.1"/>
    <property type="molecule type" value="Genomic_DNA"/>
</dbReference>
<dbReference type="SUPFAM" id="SSF118001">
    <property type="entry name" value="YehU-like"/>
    <property type="match status" value="1"/>
</dbReference>
<protein>
    <recommendedName>
        <fullName evidence="4">YheU family protein</fullName>
    </recommendedName>
</protein>
<proteinExistence type="inferred from homology"/>
<dbReference type="Proteomes" id="UP000014216">
    <property type="component" value="Unassembled WGS sequence"/>
</dbReference>
<dbReference type="Gene3D" id="1.10.10.610">
    <property type="entry name" value="YehU-like"/>
    <property type="match status" value="1"/>
</dbReference>
<evidence type="ECO:0008006" key="4">
    <source>
        <dbReference type="Google" id="ProtNLM"/>
    </source>
</evidence>
<gene>
    <name evidence="2" type="ORF">Dpo_8c00840</name>
</gene>
<keyword evidence="3" id="KW-1185">Reference proteome</keyword>
<dbReference type="InterPro" id="IPR036685">
    <property type="entry name" value="YehU-like_sf"/>
</dbReference>